<organism evidence="12 13">
    <name type="scientific">Candidatus Desulfobacillus denitrificans</name>
    <dbReference type="NCBI Taxonomy" id="2608985"/>
    <lineage>
        <taxon>Bacteria</taxon>
        <taxon>Pseudomonadati</taxon>
        <taxon>Pseudomonadota</taxon>
        <taxon>Betaproteobacteria</taxon>
        <taxon>Candidatus Desulfobacillus</taxon>
    </lineage>
</organism>
<reference evidence="12" key="1">
    <citation type="journal article" name="DNA Res.">
        <title>The physiological potential of anammox bacteria as revealed by their core genome structure.</title>
        <authorList>
            <person name="Okubo T."/>
            <person name="Toyoda A."/>
            <person name="Fukuhara K."/>
            <person name="Uchiyama I."/>
            <person name="Harigaya Y."/>
            <person name="Kuroiwa M."/>
            <person name="Suzuki T."/>
            <person name="Murakami Y."/>
            <person name="Suwa Y."/>
            <person name="Takami H."/>
        </authorList>
    </citation>
    <scope>NUCLEOTIDE SEQUENCE</scope>
    <source>
        <strain evidence="12">317325-3</strain>
    </source>
</reference>
<keyword evidence="10" id="KW-0732">Signal</keyword>
<evidence type="ECO:0000256" key="3">
    <source>
        <dbReference type="ARBA" id="ARBA00022617"/>
    </source>
</evidence>
<name>A0A809QXW6_9PROT</name>
<dbReference type="GO" id="GO:0005506">
    <property type="term" value="F:iron ion binding"/>
    <property type="evidence" value="ECO:0007669"/>
    <property type="project" value="InterPro"/>
</dbReference>
<feature type="domain" description="Cytochrome c" evidence="11">
    <location>
        <begin position="114"/>
        <end position="194"/>
    </location>
</feature>
<keyword evidence="6" id="KW-0249">Electron transport</keyword>
<evidence type="ECO:0000313" key="13">
    <source>
        <dbReference type="Proteomes" id="UP000662914"/>
    </source>
</evidence>
<accession>A0A809QXW6</accession>
<dbReference type="GO" id="GO:0042597">
    <property type="term" value="C:periplasmic space"/>
    <property type="evidence" value="ECO:0007669"/>
    <property type="project" value="UniProtKB-SubCell"/>
</dbReference>
<feature type="domain" description="Cytochrome c" evidence="11">
    <location>
        <begin position="15"/>
        <end position="103"/>
    </location>
</feature>
<feature type="binding site" description="covalent" evidence="8">
    <location>
        <position position="127"/>
    </location>
    <ligand>
        <name>heme c</name>
        <dbReference type="ChEBI" id="CHEBI:61717"/>
        <label>2</label>
    </ligand>
</feature>
<keyword evidence="5" id="KW-0574">Periplasm</keyword>
<feature type="binding site" description="axial binding residue" evidence="9">
    <location>
        <position position="41"/>
    </location>
    <ligand>
        <name>heme c</name>
        <dbReference type="ChEBI" id="CHEBI:61717"/>
        <label>1</label>
    </ligand>
    <ligandPart>
        <name>Fe</name>
        <dbReference type="ChEBI" id="CHEBI:18248"/>
    </ligandPart>
</feature>
<dbReference type="PANTHER" id="PTHR33751">
    <property type="entry name" value="CBB3-TYPE CYTOCHROME C OXIDASE SUBUNIT FIXP"/>
    <property type="match status" value="1"/>
</dbReference>
<dbReference type="GO" id="GO:0009055">
    <property type="term" value="F:electron transfer activity"/>
    <property type="evidence" value="ECO:0007669"/>
    <property type="project" value="InterPro"/>
</dbReference>
<dbReference type="InterPro" id="IPR050597">
    <property type="entry name" value="Cytochrome_c_Oxidase_Subunit"/>
</dbReference>
<feature type="chain" id="PRO_5035198462" description="Cytochrome c domain-containing protein" evidence="10">
    <location>
        <begin position="26"/>
        <end position="194"/>
    </location>
</feature>
<comment type="subcellular location">
    <subcellularLocation>
        <location evidence="1">Periplasm</location>
    </subcellularLocation>
</comment>
<keyword evidence="2" id="KW-0813">Transport</keyword>
<dbReference type="InterPro" id="IPR036909">
    <property type="entry name" value="Cyt_c-like_dom_sf"/>
</dbReference>
<dbReference type="EMBL" id="AP021857">
    <property type="protein sequence ID" value="BBO20249.1"/>
    <property type="molecule type" value="Genomic_DNA"/>
</dbReference>
<evidence type="ECO:0000256" key="4">
    <source>
        <dbReference type="ARBA" id="ARBA00022723"/>
    </source>
</evidence>
<dbReference type="PANTHER" id="PTHR33751:SF9">
    <property type="entry name" value="CYTOCHROME C4"/>
    <property type="match status" value="1"/>
</dbReference>
<dbReference type="Pfam" id="PF13442">
    <property type="entry name" value="Cytochrome_CBB3"/>
    <property type="match status" value="1"/>
</dbReference>
<feature type="binding site" description="axial binding residue" evidence="9">
    <location>
        <position position="171"/>
    </location>
    <ligand>
        <name>heme c</name>
        <dbReference type="ChEBI" id="CHEBI:61717"/>
        <label>2</label>
    </ligand>
    <ligandPart>
        <name>Fe</name>
        <dbReference type="ChEBI" id="CHEBI:18248"/>
    </ligandPart>
</feature>
<dbReference type="PROSITE" id="PS51007">
    <property type="entry name" value="CYTC"/>
    <property type="match status" value="2"/>
</dbReference>
<dbReference type="InterPro" id="IPR024167">
    <property type="entry name" value="Cytochrome_c4-like"/>
</dbReference>
<feature type="binding site" description="axial binding residue" evidence="9">
    <location>
        <position position="131"/>
    </location>
    <ligand>
        <name>heme c</name>
        <dbReference type="ChEBI" id="CHEBI:61717"/>
        <label>2</label>
    </ligand>
    <ligandPart>
        <name>Fe</name>
        <dbReference type="ChEBI" id="CHEBI:18248"/>
    </ligandPart>
</feature>
<dbReference type="Pfam" id="PF00034">
    <property type="entry name" value="Cytochrom_C"/>
    <property type="match status" value="1"/>
</dbReference>
<evidence type="ECO:0000256" key="7">
    <source>
        <dbReference type="ARBA" id="ARBA00023004"/>
    </source>
</evidence>
<proteinExistence type="predicted"/>
<evidence type="ECO:0000256" key="6">
    <source>
        <dbReference type="ARBA" id="ARBA00022982"/>
    </source>
</evidence>
<comment type="PTM">
    <text evidence="8">Binds 2 heme c groups covalently per subunit.</text>
</comment>
<evidence type="ECO:0000256" key="2">
    <source>
        <dbReference type="ARBA" id="ARBA00022448"/>
    </source>
</evidence>
<dbReference type="AlphaFoldDB" id="A0A809QXW6"/>
<dbReference type="SUPFAM" id="SSF46626">
    <property type="entry name" value="Cytochrome c"/>
    <property type="match status" value="2"/>
</dbReference>
<evidence type="ECO:0000313" key="12">
    <source>
        <dbReference type="EMBL" id="BBO20249.1"/>
    </source>
</evidence>
<feature type="binding site" description="covalent" evidence="8">
    <location>
        <position position="130"/>
    </location>
    <ligand>
        <name>heme c</name>
        <dbReference type="ChEBI" id="CHEBI:61717"/>
        <label>2</label>
    </ligand>
</feature>
<sequence>MLMKISRFKWALSAAALAMSASAFAAPPTPAMLANACGGCHGTNGASAGPSMPSLAGHSKESIVTAMKKFKSGERPATVMGRLAKGYSDADFAAMGDYFSKQKFHITSQALDAAKVARGKSLEEESCSRCHMESGKEGKDDSPIMASQWLPYLQIQMDQYLSGHRKMPEKMAEKVKPLSKQDLDALLQFYASVK</sequence>
<dbReference type="InterPro" id="IPR009056">
    <property type="entry name" value="Cyt_c-like_dom"/>
</dbReference>
<feature type="binding site" description="axial binding residue" evidence="9">
    <location>
        <position position="80"/>
    </location>
    <ligand>
        <name>heme c</name>
        <dbReference type="ChEBI" id="CHEBI:61717"/>
        <label>1</label>
    </ligand>
    <ligandPart>
        <name>Fe</name>
        <dbReference type="ChEBI" id="CHEBI:18248"/>
    </ligandPart>
</feature>
<protein>
    <recommendedName>
        <fullName evidence="11">Cytochrome c domain-containing protein</fullName>
    </recommendedName>
</protein>
<evidence type="ECO:0000256" key="5">
    <source>
        <dbReference type="ARBA" id="ARBA00022764"/>
    </source>
</evidence>
<dbReference type="GO" id="GO:0020037">
    <property type="term" value="F:heme binding"/>
    <property type="evidence" value="ECO:0007669"/>
    <property type="project" value="InterPro"/>
</dbReference>
<keyword evidence="7 9" id="KW-0408">Iron</keyword>
<evidence type="ECO:0000259" key="11">
    <source>
        <dbReference type="PROSITE" id="PS51007"/>
    </source>
</evidence>
<dbReference type="PIRSF" id="PIRSF000005">
    <property type="entry name" value="Cytochrome_c4"/>
    <property type="match status" value="1"/>
</dbReference>
<feature type="binding site" description="covalent" evidence="8">
    <location>
        <position position="40"/>
    </location>
    <ligand>
        <name>heme c</name>
        <dbReference type="ChEBI" id="CHEBI:61717"/>
        <label>1</label>
    </ligand>
</feature>
<keyword evidence="4 9" id="KW-0479">Metal-binding</keyword>
<feature type="binding site" description="covalent" evidence="8">
    <location>
        <position position="37"/>
    </location>
    <ligand>
        <name>heme c</name>
        <dbReference type="ChEBI" id="CHEBI:61717"/>
        <label>1</label>
    </ligand>
</feature>
<feature type="signal peptide" evidence="10">
    <location>
        <begin position="1"/>
        <end position="25"/>
    </location>
</feature>
<dbReference type="Proteomes" id="UP000662914">
    <property type="component" value="Chromosome"/>
</dbReference>
<keyword evidence="3 8" id="KW-0349">Heme</keyword>
<dbReference type="Gene3D" id="1.10.760.10">
    <property type="entry name" value="Cytochrome c-like domain"/>
    <property type="match status" value="2"/>
</dbReference>
<evidence type="ECO:0000256" key="1">
    <source>
        <dbReference type="ARBA" id="ARBA00004418"/>
    </source>
</evidence>
<evidence type="ECO:0000256" key="9">
    <source>
        <dbReference type="PIRSR" id="PIRSR000005-2"/>
    </source>
</evidence>
<dbReference type="KEGG" id="ddz:DSYM_09480"/>
<gene>
    <name evidence="12" type="ORF">DSYM_09480</name>
</gene>
<evidence type="ECO:0000256" key="10">
    <source>
        <dbReference type="SAM" id="SignalP"/>
    </source>
</evidence>
<evidence type="ECO:0000256" key="8">
    <source>
        <dbReference type="PIRSR" id="PIRSR000005-1"/>
    </source>
</evidence>